<keyword evidence="2" id="KW-1185">Reference proteome</keyword>
<proteinExistence type="predicted"/>
<evidence type="ECO:0000313" key="1">
    <source>
        <dbReference type="EMBL" id="MXP76733.1"/>
    </source>
</evidence>
<accession>A0A7X3MHW5</accession>
<sequence length="93" mass="9851">MIRGGNWNNGANAGVFYFNGNNSRANVNWNVGFRSALALFVIVCGLRLSRNSKAKGTHFPADKAKDQRSRGLLAKVARGGGQTAEAGRSLVSG</sequence>
<name>A0A7X3MHW5_9FIRM</name>
<dbReference type="Gene3D" id="3.90.1580.10">
    <property type="entry name" value="paralog of FGE (formylglycine-generating enzyme)"/>
    <property type="match status" value="1"/>
</dbReference>
<dbReference type="Proteomes" id="UP000460412">
    <property type="component" value="Unassembled WGS sequence"/>
</dbReference>
<gene>
    <name evidence="1" type="ORF">GN277_15480</name>
</gene>
<dbReference type="AlphaFoldDB" id="A0A7X3MHW5"/>
<reference evidence="1 2" key="1">
    <citation type="submission" date="2019-12" db="EMBL/GenBank/DDBJ databases">
        <title>Sporaefaciens musculi gen. nov., sp. nov., a novel bacterium isolated from the caecum of an obese mouse.</title>
        <authorList>
            <person name="Rasmussen T.S."/>
            <person name="Streidl T."/>
            <person name="Hitch T.C.A."/>
            <person name="Wortmann E."/>
            <person name="Deptula P."/>
            <person name="Hansen M."/>
            <person name="Nielsen D.S."/>
            <person name="Clavel T."/>
            <person name="Vogensen F.K."/>
        </authorList>
    </citation>
    <scope>NUCLEOTIDE SEQUENCE [LARGE SCALE GENOMIC DNA]</scope>
    <source>
        <strain evidence="1 2">WCA-9-b2</strain>
    </source>
</reference>
<dbReference type="EMBL" id="WUQX01000001">
    <property type="protein sequence ID" value="MXP76733.1"/>
    <property type="molecule type" value="Genomic_DNA"/>
</dbReference>
<comment type="caution">
    <text evidence="1">The sequence shown here is derived from an EMBL/GenBank/DDBJ whole genome shotgun (WGS) entry which is preliminary data.</text>
</comment>
<organism evidence="1 2">
    <name type="scientific">Sporofaciens musculi</name>
    <dbReference type="NCBI Taxonomy" id="2681861"/>
    <lineage>
        <taxon>Bacteria</taxon>
        <taxon>Bacillati</taxon>
        <taxon>Bacillota</taxon>
        <taxon>Clostridia</taxon>
        <taxon>Lachnospirales</taxon>
        <taxon>Lachnospiraceae</taxon>
        <taxon>Sporofaciens</taxon>
    </lineage>
</organism>
<evidence type="ECO:0000313" key="2">
    <source>
        <dbReference type="Proteomes" id="UP000460412"/>
    </source>
</evidence>
<protein>
    <submittedName>
        <fullName evidence="1">Uncharacterized protein</fullName>
    </submittedName>
</protein>
<dbReference type="RefSeq" id="WP_159751792.1">
    <property type="nucleotide sequence ID" value="NZ_WUQX01000001.1"/>
</dbReference>
<dbReference type="InterPro" id="IPR042095">
    <property type="entry name" value="SUMF_sf"/>
</dbReference>